<evidence type="ECO:0000256" key="1">
    <source>
        <dbReference type="SAM" id="MobiDB-lite"/>
    </source>
</evidence>
<accession>A0A820YT30</accession>
<dbReference type="Proteomes" id="UP000663866">
    <property type="component" value="Unassembled WGS sequence"/>
</dbReference>
<protein>
    <recommendedName>
        <fullName evidence="4">C2H2-type domain-containing protein</fullName>
    </recommendedName>
</protein>
<keyword evidence="3" id="KW-1185">Reference proteome</keyword>
<name>A0A820YT30_9BILA</name>
<evidence type="ECO:0000313" key="2">
    <source>
        <dbReference type="EMBL" id="CAF4549564.1"/>
    </source>
</evidence>
<dbReference type="AlphaFoldDB" id="A0A820YT30"/>
<organism evidence="2 3">
    <name type="scientific">Rotaria magnacalcarata</name>
    <dbReference type="NCBI Taxonomy" id="392030"/>
    <lineage>
        <taxon>Eukaryota</taxon>
        <taxon>Metazoa</taxon>
        <taxon>Spiralia</taxon>
        <taxon>Gnathifera</taxon>
        <taxon>Rotifera</taxon>
        <taxon>Eurotatoria</taxon>
        <taxon>Bdelloidea</taxon>
        <taxon>Philodinida</taxon>
        <taxon>Philodinidae</taxon>
        <taxon>Rotaria</taxon>
    </lineage>
</organism>
<evidence type="ECO:0008006" key="4">
    <source>
        <dbReference type="Google" id="ProtNLM"/>
    </source>
</evidence>
<sequence length="99" mass="11352">MSNNRVEKCTICFMSVNGIDGFLRHIRQVNGIDRQFGSHCSLCDSKFVFTYLKSFIHHIRKHVSYSSPDKEAPSSLLPNVDDININTNDENERQQSLCC</sequence>
<gene>
    <name evidence="2" type="ORF">OVN521_LOCUS43148</name>
</gene>
<proteinExistence type="predicted"/>
<reference evidence="2" key="1">
    <citation type="submission" date="2021-02" db="EMBL/GenBank/DDBJ databases">
        <authorList>
            <person name="Nowell W R."/>
        </authorList>
    </citation>
    <scope>NUCLEOTIDE SEQUENCE</scope>
</reference>
<dbReference type="EMBL" id="CAJOBG010060927">
    <property type="protein sequence ID" value="CAF4549564.1"/>
    <property type="molecule type" value="Genomic_DNA"/>
</dbReference>
<comment type="caution">
    <text evidence="2">The sequence shown here is derived from an EMBL/GenBank/DDBJ whole genome shotgun (WGS) entry which is preliminary data.</text>
</comment>
<feature type="compositionally biased region" description="Low complexity" evidence="1">
    <location>
        <begin position="79"/>
        <end position="88"/>
    </location>
</feature>
<feature type="region of interest" description="Disordered" evidence="1">
    <location>
        <begin position="65"/>
        <end position="99"/>
    </location>
</feature>
<evidence type="ECO:0000313" key="3">
    <source>
        <dbReference type="Proteomes" id="UP000663866"/>
    </source>
</evidence>